<keyword evidence="3" id="KW-1185">Reference proteome</keyword>
<feature type="compositionally biased region" description="Basic and acidic residues" evidence="1">
    <location>
        <begin position="54"/>
        <end position="91"/>
    </location>
</feature>
<proteinExistence type="predicted"/>
<accession>A0A9Q1GY06</accession>
<evidence type="ECO:0000256" key="1">
    <source>
        <dbReference type="SAM" id="MobiDB-lite"/>
    </source>
</evidence>
<reference evidence="2" key="1">
    <citation type="submission" date="2022-04" db="EMBL/GenBank/DDBJ databases">
        <title>Carnegiea gigantea Genome sequencing and assembly v2.</title>
        <authorList>
            <person name="Copetti D."/>
            <person name="Sanderson M.J."/>
            <person name="Burquez A."/>
            <person name="Wojciechowski M.F."/>
        </authorList>
    </citation>
    <scope>NUCLEOTIDE SEQUENCE</scope>
    <source>
        <strain evidence="2">SGP5-SGP5p</strain>
        <tissue evidence="2">Aerial part</tissue>
    </source>
</reference>
<gene>
    <name evidence="2" type="ORF">Cgig2_016931</name>
</gene>
<feature type="region of interest" description="Disordered" evidence="1">
    <location>
        <begin position="190"/>
        <end position="234"/>
    </location>
</feature>
<protein>
    <submittedName>
        <fullName evidence="2">Uncharacterized protein</fullName>
    </submittedName>
</protein>
<feature type="compositionally biased region" description="Polar residues" evidence="1">
    <location>
        <begin position="122"/>
        <end position="131"/>
    </location>
</feature>
<dbReference type="AlphaFoldDB" id="A0A9Q1GY06"/>
<sequence>MGWRKEQVTHKLRVEIRVQNLTEMNGLKMGPRLKEKSSDSKAEDHCIGLHKLGSLERDKVTIERESESGRVKEEEWRLRPHQEQRRPEQRQQHPNNRLQGPIQVQFEVFAMELRSGRKRLQSPVTPETSVRTSEESDPDYYSEETESAHKSSRDIEVIKSSSEHLKGEIRSKKRYDACCAEHENAVERGGNQVVGHGKGVEVKGKGKVEKVQKRSTIDEGEDRGPKRQREELMS</sequence>
<dbReference type="Proteomes" id="UP001153076">
    <property type="component" value="Unassembled WGS sequence"/>
</dbReference>
<name>A0A9Q1GY06_9CARY</name>
<feature type="compositionally biased region" description="Basic and acidic residues" evidence="1">
    <location>
        <begin position="198"/>
        <end position="234"/>
    </location>
</feature>
<feature type="compositionally biased region" description="Acidic residues" evidence="1">
    <location>
        <begin position="135"/>
        <end position="145"/>
    </location>
</feature>
<evidence type="ECO:0000313" key="3">
    <source>
        <dbReference type="Proteomes" id="UP001153076"/>
    </source>
</evidence>
<comment type="caution">
    <text evidence="2">The sequence shown here is derived from an EMBL/GenBank/DDBJ whole genome shotgun (WGS) entry which is preliminary data.</text>
</comment>
<feature type="compositionally biased region" description="Basic and acidic residues" evidence="1">
    <location>
        <begin position="146"/>
        <end position="174"/>
    </location>
</feature>
<feature type="region of interest" description="Disordered" evidence="1">
    <location>
        <begin position="117"/>
        <end position="174"/>
    </location>
</feature>
<dbReference type="EMBL" id="JAKOGI010001168">
    <property type="protein sequence ID" value="KAJ8427239.1"/>
    <property type="molecule type" value="Genomic_DNA"/>
</dbReference>
<feature type="region of interest" description="Disordered" evidence="1">
    <location>
        <begin position="54"/>
        <end position="100"/>
    </location>
</feature>
<organism evidence="2 3">
    <name type="scientific">Carnegiea gigantea</name>
    <dbReference type="NCBI Taxonomy" id="171969"/>
    <lineage>
        <taxon>Eukaryota</taxon>
        <taxon>Viridiplantae</taxon>
        <taxon>Streptophyta</taxon>
        <taxon>Embryophyta</taxon>
        <taxon>Tracheophyta</taxon>
        <taxon>Spermatophyta</taxon>
        <taxon>Magnoliopsida</taxon>
        <taxon>eudicotyledons</taxon>
        <taxon>Gunneridae</taxon>
        <taxon>Pentapetalae</taxon>
        <taxon>Caryophyllales</taxon>
        <taxon>Cactineae</taxon>
        <taxon>Cactaceae</taxon>
        <taxon>Cactoideae</taxon>
        <taxon>Echinocereeae</taxon>
        <taxon>Carnegiea</taxon>
    </lineage>
</organism>
<evidence type="ECO:0000313" key="2">
    <source>
        <dbReference type="EMBL" id="KAJ8427239.1"/>
    </source>
</evidence>